<evidence type="ECO:0000313" key="1">
    <source>
        <dbReference type="EMBL" id="QHC50464.1"/>
    </source>
</evidence>
<dbReference type="AlphaFoldDB" id="A0A6I6SPP3"/>
<dbReference type="KEGG" id="htx:EKK97_13930"/>
<proteinExistence type="predicted"/>
<sequence>MVVVVLDDEGYSVIDPNEGREGVQAYTSDALPSGDLARCEVTYLNPSLLDEMRLTEKRTEAA</sequence>
<dbReference type="EMBL" id="CP035042">
    <property type="protein sequence ID" value="QHC50464.1"/>
    <property type="molecule type" value="Genomic_DNA"/>
</dbReference>
<protein>
    <submittedName>
        <fullName evidence="1">Uncharacterized protein</fullName>
    </submittedName>
</protein>
<name>A0A6I6SPP3_9GAMM</name>
<dbReference type="RefSeq" id="WP_159552735.1">
    <property type="nucleotide sequence ID" value="NZ_CP035042.1"/>
</dbReference>
<accession>A0A6I6SPP3</accession>
<evidence type="ECO:0000313" key="2">
    <source>
        <dbReference type="Proteomes" id="UP000464013"/>
    </source>
</evidence>
<organism evidence="1 2">
    <name type="scientific">Billgrantia tianxiuensis</name>
    <dbReference type="NCBI Taxonomy" id="2497861"/>
    <lineage>
        <taxon>Bacteria</taxon>
        <taxon>Pseudomonadati</taxon>
        <taxon>Pseudomonadota</taxon>
        <taxon>Gammaproteobacteria</taxon>
        <taxon>Oceanospirillales</taxon>
        <taxon>Halomonadaceae</taxon>
        <taxon>Billgrantia</taxon>
    </lineage>
</organism>
<keyword evidence="2" id="KW-1185">Reference proteome</keyword>
<dbReference type="OrthoDB" id="136156at135619"/>
<gene>
    <name evidence="1" type="ORF">EKK97_13930</name>
</gene>
<dbReference type="Proteomes" id="UP000464013">
    <property type="component" value="Chromosome"/>
</dbReference>
<reference evidence="1 2" key="1">
    <citation type="submission" date="2019-01" db="EMBL/GenBank/DDBJ databases">
        <title>Complete genome of a denitifying bacterium Halomons sp. BC-M4-5.</title>
        <authorList>
            <person name="Wang L."/>
            <person name="Shao Z."/>
        </authorList>
    </citation>
    <scope>NUCLEOTIDE SEQUENCE [LARGE SCALE GENOMIC DNA]</scope>
    <source>
        <strain evidence="1 2">BC-M4-5</strain>
    </source>
</reference>